<dbReference type="GeneID" id="40320117"/>
<dbReference type="RefSeq" id="XP_029226489.1">
    <property type="nucleotide sequence ID" value="XM_029373382.1"/>
</dbReference>
<evidence type="ECO:0000259" key="2">
    <source>
        <dbReference type="Pfam" id="PF23398"/>
    </source>
</evidence>
<dbReference type="Pfam" id="PF23398">
    <property type="entry name" value="FAZ1_cons"/>
    <property type="match status" value="1"/>
</dbReference>
<feature type="non-terminal residue" evidence="4">
    <location>
        <position position="1"/>
    </location>
</feature>
<keyword evidence="5" id="KW-1185">Reference proteome</keyword>
<reference evidence="4 5" key="1">
    <citation type="journal article" date="2018" name="BMC Genomics">
        <title>Genomic comparison of Trypanosoma conorhini and Trypanosoma rangeli to Trypanosoma cruzi strains of high and low virulence.</title>
        <authorList>
            <person name="Bradwell K.R."/>
            <person name="Koparde V.N."/>
            <person name="Matveyev A.V."/>
            <person name="Serrano M.G."/>
            <person name="Alves J.M."/>
            <person name="Parikh H."/>
            <person name="Huang B."/>
            <person name="Lee V."/>
            <person name="Espinosa-Alvarez O."/>
            <person name="Ortiz P.A."/>
            <person name="Costa-Martins A.G."/>
            <person name="Teixeira M.M."/>
            <person name="Buck G.A."/>
        </authorList>
    </citation>
    <scope>NUCLEOTIDE SEQUENCE [LARGE SCALE GENOMIC DNA]</scope>
    <source>
        <strain evidence="4 5">025E</strain>
    </source>
</reference>
<keyword evidence="4" id="KW-0969">Cilium</keyword>
<accession>A0A3R7NUT5</accession>
<dbReference type="OrthoDB" id="252512at2759"/>
<organism evidence="4 5">
    <name type="scientific">Trypanosoma conorhini</name>
    <dbReference type="NCBI Taxonomy" id="83891"/>
    <lineage>
        <taxon>Eukaryota</taxon>
        <taxon>Discoba</taxon>
        <taxon>Euglenozoa</taxon>
        <taxon>Kinetoplastea</taxon>
        <taxon>Metakinetoplastina</taxon>
        <taxon>Trypanosomatida</taxon>
        <taxon>Trypanosomatidae</taxon>
        <taxon>Trypanosoma</taxon>
    </lineage>
</organism>
<protein>
    <submittedName>
        <fullName evidence="4">Flagellar attachment zone protein 1</fullName>
    </submittedName>
</protein>
<feature type="domain" description="Flagellar attachment zone protein 1 conserved" evidence="2">
    <location>
        <begin position="171"/>
        <end position="219"/>
    </location>
</feature>
<evidence type="ECO:0000313" key="4">
    <source>
        <dbReference type="EMBL" id="RNF12134.1"/>
    </source>
</evidence>
<comment type="caution">
    <text evidence="4">The sequence shown here is derived from an EMBL/GenBank/DDBJ whole genome shotgun (WGS) entry which is preliminary data.</text>
</comment>
<dbReference type="InterPro" id="IPR056615">
    <property type="entry name" value="FAZ1_C"/>
</dbReference>
<dbReference type="InterPro" id="IPR056614">
    <property type="entry name" value="FAZ1_cons"/>
</dbReference>
<dbReference type="Pfam" id="PF23404">
    <property type="entry name" value="FAZ1_C"/>
    <property type="match status" value="1"/>
</dbReference>
<keyword evidence="4" id="KW-0966">Cell projection</keyword>
<evidence type="ECO:0000256" key="1">
    <source>
        <dbReference type="SAM" id="MobiDB-lite"/>
    </source>
</evidence>
<name>A0A3R7NUT5_9TRYP</name>
<keyword evidence="4" id="KW-0282">Flagellum</keyword>
<dbReference type="AlphaFoldDB" id="A0A3R7NUT5"/>
<evidence type="ECO:0000259" key="3">
    <source>
        <dbReference type="Pfam" id="PF23404"/>
    </source>
</evidence>
<feature type="domain" description="FAZ1 C-terminal region" evidence="3">
    <location>
        <begin position="25"/>
        <end position="59"/>
    </location>
</feature>
<dbReference type="Proteomes" id="UP000284403">
    <property type="component" value="Unassembled WGS sequence"/>
</dbReference>
<proteinExistence type="predicted"/>
<gene>
    <name evidence="4" type="ORF">Tco025E_06506</name>
</gene>
<dbReference type="EMBL" id="MKKU01000445">
    <property type="protein sequence ID" value="RNF12134.1"/>
    <property type="molecule type" value="Genomic_DNA"/>
</dbReference>
<evidence type="ECO:0000313" key="5">
    <source>
        <dbReference type="Proteomes" id="UP000284403"/>
    </source>
</evidence>
<feature type="region of interest" description="Disordered" evidence="1">
    <location>
        <begin position="1"/>
        <end position="57"/>
    </location>
</feature>
<sequence length="223" mass="25112">EKLAEELEQKAAENERLAEELEQKAAENEKLAEELEQKAAENERLAEELEQKAAENEKLADGNKTLLEELERGSLERESVLSDMKSRELAFDGLQSKSRALEEAFANLCAERDHAVEALERELTDILVQLKGVDGVNSALNFLLADKEKELVFLRDHCELWTDPTEVKQKVVTRHVKVLDGDGWGKLLRERPEALMAAFVIDAGNACHVPGDQISEVSFFTER</sequence>